<reference evidence="1" key="2">
    <citation type="submission" date="2021-10" db="EMBL/GenBank/DDBJ databases">
        <authorList>
            <person name="Piombo E."/>
        </authorList>
    </citation>
    <scope>NUCLEOTIDE SEQUENCE</scope>
</reference>
<evidence type="ECO:0000313" key="2">
    <source>
        <dbReference type="Proteomes" id="UP000836387"/>
    </source>
</evidence>
<comment type="caution">
    <text evidence="1">The sequence shown here is derived from an EMBL/GenBank/DDBJ whole genome shotgun (WGS) entry which is preliminary data.</text>
</comment>
<reference evidence="1" key="1">
    <citation type="submission" date="2020-04" db="EMBL/GenBank/DDBJ databases">
        <authorList>
            <person name="Broberg M."/>
        </authorList>
    </citation>
    <scope>NUCLEOTIDE SEQUENCE</scope>
</reference>
<dbReference type="EMBL" id="CADEHS020000180">
    <property type="protein sequence ID" value="CAG9950537.1"/>
    <property type="molecule type" value="Genomic_DNA"/>
</dbReference>
<evidence type="ECO:0000313" key="1">
    <source>
        <dbReference type="EMBL" id="CAG9950537.1"/>
    </source>
</evidence>
<protein>
    <submittedName>
        <fullName evidence="1">Uncharacterized protein</fullName>
    </submittedName>
</protein>
<sequence length="454" mass="50993">MADGFAPETIPQMIPPMDPWPHFSQFPRPSFSSMNPANFGNGVDLPSHVQAEFLILFNRNQLYFDRVHPSIPVVHQRRFMGRTKSDETLSSSRCLQYAMWTLSTLFSAQFHDLTETIHLEAKKLLDGLIACYDRDSSGDTQLVQASVLVTICESVRAHHQQAWMSAGRSFRLVQGMRFHEIDKPRVDDSISSQLDTTETEERRRTFWAAYLLDHLFSMRNDWPITLSEHVVNYARECRHPEEAFQSGHNTLGPFLSEAIVAPGPAAPFNECLILATISTQISLAYGGLTVDWAAQNQRLDETLTSRLKAFSESYGSPATTMNGPLSDFVGIVGQTTVVYMCKGIMETLYSATNLGTSDNGKEEIQLRASNAIAAIISLLQPLPRSPLFQDTSTMPLVLFFCAEFLYNNRTNHESFRERIQGLMVALSELQNVNDPEQTYLDLLPRSCILPLLSG</sequence>
<gene>
    <name evidence="1" type="ORF">CRV2_00021728</name>
</gene>
<organism evidence="1 2">
    <name type="scientific">Clonostachys rosea f. rosea IK726</name>
    <dbReference type="NCBI Taxonomy" id="1349383"/>
    <lineage>
        <taxon>Eukaryota</taxon>
        <taxon>Fungi</taxon>
        <taxon>Dikarya</taxon>
        <taxon>Ascomycota</taxon>
        <taxon>Pezizomycotina</taxon>
        <taxon>Sordariomycetes</taxon>
        <taxon>Hypocreomycetidae</taxon>
        <taxon>Hypocreales</taxon>
        <taxon>Bionectriaceae</taxon>
        <taxon>Clonostachys</taxon>
    </lineage>
</organism>
<keyword evidence="2" id="KW-1185">Reference proteome</keyword>
<dbReference type="Proteomes" id="UP000836387">
    <property type="component" value="Unassembled WGS sequence"/>
</dbReference>
<proteinExistence type="predicted"/>
<name>A0ACA9UCL2_BIOOC</name>
<accession>A0ACA9UCL2</accession>